<dbReference type="SUPFAM" id="SSF48576">
    <property type="entry name" value="Terpenoid synthases"/>
    <property type="match status" value="1"/>
</dbReference>
<protein>
    <submittedName>
        <fullName evidence="1">Uncharacterized protein</fullName>
    </submittedName>
</protein>
<gene>
    <name evidence="1" type="ORF">PG996_006860</name>
</gene>
<evidence type="ECO:0000313" key="1">
    <source>
        <dbReference type="EMBL" id="KAK8067748.1"/>
    </source>
</evidence>
<evidence type="ECO:0000313" key="2">
    <source>
        <dbReference type="Proteomes" id="UP001446871"/>
    </source>
</evidence>
<name>A0ABR1V9A3_9PEZI</name>
<dbReference type="EMBL" id="JAQQWM010000004">
    <property type="protein sequence ID" value="KAK8067748.1"/>
    <property type="molecule type" value="Genomic_DNA"/>
</dbReference>
<reference evidence="1 2" key="1">
    <citation type="submission" date="2023-01" db="EMBL/GenBank/DDBJ databases">
        <title>Analysis of 21 Apiospora genomes using comparative genomics revels a genus with tremendous synthesis potential of carbohydrate active enzymes and secondary metabolites.</title>
        <authorList>
            <person name="Sorensen T."/>
        </authorList>
    </citation>
    <scope>NUCLEOTIDE SEQUENCE [LARGE SCALE GENOMIC DNA]</scope>
    <source>
        <strain evidence="1 2">CBS 83171</strain>
    </source>
</reference>
<dbReference type="Proteomes" id="UP001446871">
    <property type="component" value="Unassembled WGS sequence"/>
</dbReference>
<dbReference type="InterPro" id="IPR008949">
    <property type="entry name" value="Isoprenoid_synthase_dom_sf"/>
</dbReference>
<proteinExistence type="predicted"/>
<sequence length="235" mass="26411">MTWIICVVNDVQDYERDVLGGETNNLVRGLASSSQQVVDAAYMALRAVEAACTHEDFDLVDAFVGSYAYFIMTWRYNAAKQFKLYEAAPIRDRQYGNPVEAAELEALLEENYPVPPRSEKDNSYGELFDRVASTTRECYGGCTCPVTPDCKPRGHETWAMLKQALDEGDNDDLEEQMHVEFSYLSNGASRGDIRCECGLDLLCYEGFVRFCHPDTGLVARMHYRTSTSNGNCLAE</sequence>
<accession>A0ABR1V9A3</accession>
<comment type="caution">
    <text evidence="1">The sequence shown here is derived from an EMBL/GenBank/DDBJ whole genome shotgun (WGS) entry which is preliminary data.</text>
</comment>
<keyword evidence="2" id="KW-1185">Reference proteome</keyword>
<organism evidence="1 2">
    <name type="scientific">Apiospora saccharicola</name>
    <dbReference type="NCBI Taxonomy" id="335842"/>
    <lineage>
        <taxon>Eukaryota</taxon>
        <taxon>Fungi</taxon>
        <taxon>Dikarya</taxon>
        <taxon>Ascomycota</taxon>
        <taxon>Pezizomycotina</taxon>
        <taxon>Sordariomycetes</taxon>
        <taxon>Xylariomycetidae</taxon>
        <taxon>Amphisphaeriales</taxon>
        <taxon>Apiosporaceae</taxon>
        <taxon>Apiospora</taxon>
    </lineage>
</organism>